<dbReference type="Gene3D" id="3.10.180.10">
    <property type="entry name" value="2,3-Dihydroxybiphenyl 1,2-Dioxygenase, domain 1"/>
    <property type="match status" value="1"/>
</dbReference>
<evidence type="ECO:0000313" key="2">
    <source>
        <dbReference type="EMBL" id="AZA10092.1"/>
    </source>
</evidence>
<dbReference type="InterPro" id="IPR029068">
    <property type="entry name" value="Glyas_Bleomycin-R_OHBP_Dase"/>
</dbReference>
<dbReference type="GO" id="GO:0032259">
    <property type="term" value="P:methylation"/>
    <property type="evidence" value="ECO:0007669"/>
    <property type="project" value="UniProtKB-KW"/>
</dbReference>
<dbReference type="RefSeq" id="WP_123960958.1">
    <property type="nucleotide sequence ID" value="NZ_CP033898.1"/>
</dbReference>
<dbReference type="GO" id="GO:0008168">
    <property type="term" value="F:methyltransferase activity"/>
    <property type="evidence" value="ECO:0007669"/>
    <property type="project" value="UniProtKB-KW"/>
</dbReference>
<evidence type="ECO:0000259" key="1">
    <source>
        <dbReference type="Pfam" id="PF06983"/>
    </source>
</evidence>
<dbReference type="SUPFAM" id="SSF54593">
    <property type="entry name" value="Glyoxalase/Bleomycin resistance protein/Dihydroxybiphenyl dioxygenase"/>
    <property type="match status" value="2"/>
</dbReference>
<organism evidence="2 3">
    <name type="scientific">Corynebacterium pseudopelargi</name>
    <dbReference type="NCBI Taxonomy" id="2080757"/>
    <lineage>
        <taxon>Bacteria</taxon>
        <taxon>Bacillati</taxon>
        <taxon>Actinomycetota</taxon>
        <taxon>Actinomycetes</taxon>
        <taxon>Mycobacteriales</taxon>
        <taxon>Corynebacteriaceae</taxon>
        <taxon>Corynebacterium</taxon>
    </lineage>
</organism>
<keyword evidence="2" id="KW-0489">Methyltransferase</keyword>
<reference evidence="2 3" key="1">
    <citation type="submission" date="2018-11" db="EMBL/GenBank/DDBJ databases">
        <authorList>
            <person name="Kleinhagauer T."/>
            <person name="Glaeser S.P."/>
            <person name="Spergser J."/>
            <person name="Ruckert C."/>
            <person name="Kaempfer P."/>
            <person name="Busse H.-J."/>
        </authorList>
    </citation>
    <scope>NUCLEOTIDE SEQUENCE [LARGE SCALE GENOMIC DNA]</scope>
    <source>
        <strain evidence="2 3">812CH</strain>
    </source>
</reference>
<feature type="domain" description="PhnB-like" evidence="1">
    <location>
        <begin position="2"/>
        <end position="130"/>
    </location>
</feature>
<keyword evidence="2" id="KW-0830">Ubiquinone</keyword>
<feature type="domain" description="PhnB-like" evidence="1">
    <location>
        <begin position="142"/>
        <end position="264"/>
    </location>
</feature>
<dbReference type="InterPro" id="IPR028973">
    <property type="entry name" value="PhnB-like"/>
</dbReference>
<protein>
    <submittedName>
        <fullName evidence="2">3-demethylubiquinone-9 3-methyltransferase</fullName>
    </submittedName>
</protein>
<keyword evidence="2" id="KW-0808">Transferase</keyword>
<dbReference type="OrthoDB" id="9806473at2"/>
<dbReference type="EMBL" id="CP033898">
    <property type="protein sequence ID" value="AZA10092.1"/>
    <property type="molecule type" value="Genomic_DNA"/>
</dbReference>
<dbReference type="Proteomes" id="UP000271426">
    <property type="component" value="Chromosome"/>
</dbReference>
<dbReference type="CDD" id="cd06588">
    <property type="entry name" value="PhnB_like"/>
    <property type="match status" value="2"/>
</dbReference>
<evidence type="ECO:0000313" key="3">
    <source>
        <dbReference type="Proteomes" id="UP000271426"/>
    </source>
</evidence>
<proteinExistence type="predicted"/>
<dbReference type="KEGG" id="cpso:CPPEL_09965"/>
<dbReference type="AlphaFoldDB" id="A0A3G6IWL4"/>
<dbReference type="Gene3D" id="3.30.720.100">
    <property type="match status" value="1"/>
</dbReference>
<sequence length="292" mass="32633">MQKIVPNIWCNGNADEMAEFYLAAFEDAHVVEHQRYPEEGLLDFQQPMAGQTLLIELSLRGFHIMLINADDTFTPNPSISLMVSNPSVEATAKLYEHLTDGGFALMPLGSYDFNEHYAWVQDKFGVSWQLFSHTEPTDLPAMYPSLMFCGEAQNRAGEAIERYTKLFSGRVNQKVTYGEIGQDANGVIEPESVVFATFELLGETIGAMDSAVKQPFSFDGGVALLVNAHGQEEIDHYFDGLSAVPEAERCGWLRDEFGVSWEIVPDNMGELMTKPNAYEKLMGMGKIMIEEF</sequence>
<name>A0A3G6IWL4_9CORY</name>
<accession>A0A3G6IWL4</accession>
<dbReference type="Gene3D" id="3.30.720.110">
    <property type="match status" value="1"/>
</dbReference>
<keyword evidence="3" id="KW-1185">Reference proteome</keyword>
<gene>
    <name evidence="2" type="ORF">CPPEL_09965</name>
</gene>
<dbReference type="PANTHER" id="PTHR33990">
    <property type="entry name" value="PROTEIN YJDN-RELATED"/>
    <property type="match status" value="1"/>
</dbReference>
<dbReference type="Pfam" id="PF06983">
    <property type="entry name" value="3-dmu-9_3-mt"/>
    <property type="match status" value="2"/>
</dbReference>